<keyword evidence="2" id="KW-0378">Hydrolase</keyword>
<gene>
    <name evidence="2" type="ORF">AVDCRST_MAG68-3488</name>
</gene>
<feature type="region of interest" description="Disordered" evidence="1">
    <location>
        <begin position="202"/>
        <end position="295"/>
    </location>
</feature>
<feature type="non-terminal residue" evidence="2">
    <location>
        <position position="295"/>
    </location>
</feature>
<feature type="region of interest" description="Disordered" evidence="1">
    <location>
        <begin position="1"/>
        <end position="185"/>
    </location>
</feature>
<accession>A0A6J4M3L9</accession>
<dbReference type="EC" id="3.5.2.6" evidence="2"/>
<dbReference type="GO" id="GO:0008800">
    <property type="term" value="F:beta-lactamase activity"/>
    <property type="evidence" value="ECO:0007669"/>
    <property type="project" value="UniProtKB-EC"/>
</dbReference>
<protein>
    <submittedName>
        <fullName evidence="2">Subclass B3 beta-lactamase</fullName>
        <ecNumber evidence="2">3.5.2.6</ecNumber>
    </submittedName>
</protein>
<sequence length="295" mass="32031">ESSLHAPRGGPRRAHAGAAAGRTGGCGLHPRAMPHLRGVERAAASASHLRQHLLRGHAGADRPARDLQPGARPHRRRPPGIRPADPGEHPGARLPGAGRQADPQFPPALRPRGRARRPPARVERGGGREPRQRPGAPAWRLGTGRPAVRRAARVPGRLPGARNRRRGHAARRPARAHGALHPRPLARRHELELALVPERALPGDGVRRQPDSHLRRGIPLHGQPDVPGRSPGLRAGLRRPGASALRRAHHPPPPGQPPLGARRPARPRRPQRVQALRRDRPRAARPPRRGRESPV</sequence>
<feature type="compositionally biased region" description="Basic and acidic residues" evidence="1">
    <location>
        <begin position="205"/>
        <end position="214"/>
    </location>
</feature>
<proteinExistence type="predicted"/>
<feature type="compositionally biased region" description="Basic and acidic residues" evidence="1">
    <location>
        <begin position="120"/>
        <end position="132"/>
    </location>
</feature>
<organism evidence="2">
    <name type="scientific">uncultured Gemmatimonadota bacterium</name>
    <dbReference type="NCBI Taxonomy" id="203437"/>
    <lineage>
        <taxon>Bacteria</taxon>
        <taxon>Pseudomonadati</taxon>
        <taxon>Gemmatimonadota</taxon>
        <taxon>environmental samples</taxon>
    </lineage>
</organism>
<evidence type="ECO:0000313" key="2">
    <source>
        <dbReference type="EMBL" id="CAA9349160.1"/>
    </source>
</evidence>
<dbReference type="EMBL" id="CADCTW010000164">
    <property type="protein sequence ID" value="CAA9349160.1"/>
    <property type="molecule type" value="Genomic_DNA"/>
</dbReference>
<feature type="compositionally biased region" description="Basic residues" evidence="1">
    <location>
        <begin position="162"/>
        <end position="185"/>
    </location>
</feature>
<dbReference type="AlphaFoldDB" id="A0A6J4M3L9"/>
<feature type="non-terminal residue" evidence="2">
    <location>
        <position position="1"/>
    </location>
</feature>
<name>A0A6J4M3L9_9BACT</name>
<evidence type="ECO:0000256" key="1">
    <source>
        <dbReference type="SAM" id="MobiDB-lite"/>
    </source>
</evidence>
<reference evidence="2" key="1">
    <citation type="submission" date="2020-02" db="EMBL/GenBank/DDBJ databases">
        <authorList>
            <person name="Meier V. D."/>
        </authorList>
    </citation>
    <scope>NUCLEOTIDE SEQUENCE</scope>
    <source>
        <strain evidence="2">AVDCRST_MAG68</strain>
    </source>
</reference>